<dbReference type="Proteomes" id="UP000249390">
    <property type="component" value="Unassembled WGS sequence"/>
</dbReference>
<accession>A0A328DQR3</accession>
<dbReference type="SUPFAM" id="SSF140383">
    <property type="entry name" value="BSD domain-like"/>
    <property type="match status" value="1"/>
</dbReference>
<dbReference type="SMART" id="SM00751">
    <property type="entry name" value="BSD"/>
    <property type="match status" value="1"/>
</dbReference>
<feature type="compositionally biased region" description="Polar residues" evidence="1">
    <location>
        <begin position="237"/>
        <end position="254"/>
    </location>
</feature>
<comment type="caution">
    <text evidence="3">The sequence shown here is derived from an EMBL/GenBank/DDBJ whole genome shotgun (WGS) entry which is preliminary data.</text>
</comment>
<evidence type="ECO:0000256" key="1">
    <source>
        <dbReference type="SAM" id="MobiDB-lite"/>
    </source>
</evidence>
<dbReference type="Gene3D" id="1.10.3970.10">
    <property type="entry name" value="BSD domain"/>
    <property type="match status" value="1"/>
</dbReference>
<dbReference type="PANTHER" id="PTHR31923:SF1">
    <property type="entry name" value="BSD DOMAIN-CONTAINING PROTEIN"/>
    <property type="match status" value="1"/>
</dbReference>
<dbReference type="PROSITE" id="PS50858">
    <property type="entry name" value="BSD"/>
    <property type="match status" value="1"/>
</dbReference>
<organism evidence="3 4">
    <name type="scientific">Cuscuta australis</name>
    <dbReference type="NCBI Taxonomy" id="267555"/>
    <lineage>
        <taxon>Eukaryota</taxon>
        <taxon>Viridiplantae</taxon>
        <taxon>Streptophyta</taxon>
        <taxon>Embryophyta</taxon>
        <taxon>Tracheophyta</taxon>
        <taxon>Spermatophyta</taxon>
        <taxon>Magnoliopsida</taxon>
        <taxon>eudicotyledons</taxon>
        <taxon>Gunneridae</taxon>
        <taxon>Pentapetalae</taxon>
        <taxon>asterids</taxon>
        <taxon>lamiids</taxon>
        <taxon>Solanales</taxon>
        <taxon>Convolvulaceae</taxon>
        <taxon>Cuscuteae</taxon>
        <taxon>Cuscuta</taxon>
        <taxon>Cuscuta subgen. Grammica</taxon>
        <taxon>Cuscuta sect. Cleistogrammica</taxon>
    </lineage>
</organism>
<dbReference type="AlphaFoldDB" id="A0A328DQR3"/>
<evidence type="ECO:0000313" key="3">
    <source>
        <dbReference type="EMBL" id="RAL48027.1"/>
    </source>
</evidence>
<dbReference type="EMBL" id="NQVE01000104">
    <property type="protein sequence ID" value="RAL48027.1"/>
    <property type="molecule type" value="Genomic_DNA"/>
</dbReference>
<protein>
    <recommendedName>
        <fullName evidence="2">BSD domain-containing protein</fullName>
    </recommendedName>
</protein>
<dbReference type="InterPro" id="IPR035925">
    <property type="entry name" value="BSD_dom_sf"/>
</dbReference>
<evidence type="ECO:0000259" key="2">
    <source>
        <dbReference type="PROSITE" id="PS50858"/>
    </source>
</evidence>
<reference evidence="3 4" key="1">
    <citation type="submission" date="2018-06" db="EMBL/GenBank/DDBJ databases">
        <title>The Genome of Cuscuta australis (Dodder) Provides Insight into the Evolution of Plant Parasitism.</title>
        <authorList>
            <person name="Liu H."/>
        </authorList>
    </citation>
    <scope>NUCLEOTIDE SEQUENCE [LARGE SCALE GENOMIC DNA]</scope>
    <source>
        <strain evidence="4">cv. Yunnan</strain>
        <tissue evidence="3">Vines</tissue>
    </source>
</reference>
<sequence length="390" mass="44023">MDFWLKARSLAEEAAKRSQELTMEAAKRSHELTIEGSAKFSDVVLEASKRSKEIAAEASKRSKEIVAEASKRADQIKVDALKRAEQIKAQIPAAAISHLVHPSSTTSTKTMETSATSADLERFGVTDDLREFIKGITMNTFQDFPLQDISEMSAIPTVSNVCQDLNKFQEKHAKLVLSSVKEISKLRYALCPRVMRERTFWKIYFILVKSHVDPFEKRYIMEEAELKSAAKTEVQKDYSSSGTTSKTTVEGNVQTSKKTTSTTEQDLDIFLLGEDSDDGPGMCLEIISLLSSRGKICVHTLSRPYSCEIQLLFTFCGHSLFSVEAQFAAKLAIVTPPQPTITPKYTRMHNTRLWAKHLGMFRTNNLYFLLTISEYIDMFETFTPMERNCF</sequence>
<dbReference type="PANTHER" id="PTHR31923">
    <property type="entry name" value="BSD DOMAIN-CONTAINING PROTEIN"/>
    <property type="match status" value="1"/>
</dbReference>
<dbReference type="InterPro" id="IPR005607">
    <property type="entry name" value="BSD_dom"/>
</dbReference>
<feature type="region of interest" description="Disordered" evidence="1">
    <location>
        <begin position="237"/>
        <end position="260"/>
    </location>
</feature>
<proteinExistence type="predicted"/>
<evidence type="ECO:0000313" key="4">
    <source>
        <dbReference type="Proteomes" id="UP000249390"/>
    </source>
</evidence>
<feature type="domain" description="BSD" evidence="2">
    <location>
        <begin position="169"/>
        <end position="212"/>
    </location>
</feature>
<gene>
    <name evidence="3" type="ORF">DM860_017804</name>
</gene>
<name>A0A328DQR3_9ASTE</name>
<keyword evidence="4" id="KW-1185">Reference proteome</keyword>
<dbReference type="Pfam" id="PF03909">
    <property type="entry name" value="BSD"/>
    <property type="match status" value="1"/>
</dbReference>